<proteinExistence type="predicted"/>
<comment type="caution">
    <text evidence="2">The sequence shown here is derived from an EMBL/GenBank/DDBJ whole genome shotgun (WGS) entry which is preliminary data.</text>
</comment>
<name>A0A369BPD1_9BACL</name>
<organism evidence="2 3">
    <name type="scientific">Fontibacillus phaseoli</name>
    <dbReference type="NCBI Taxonomy" id="1416533"/>
    <lineage>
        <taxon>Bacteria</taxon>
        <taxon>Bacillati</taxon>
        <taxon>Bacillota</taxon>
        <taxon>Bacilli</taxon>
        <taxon>Bacillales</taxon>
        <taxon>Paenibacillaceae</taxon>
        <taxon>Fontibacillus</taxon>
    </lineage>
</organism>
<keyword evidence="1" id="KW-0812">Transmembrane</keyword>
<keyword evidence="1" id="KW-1133">Transmembrane helix</keyword>
<keyword evidence="3" id="KW-1185">Reference proteome</keyword>
<sequence>MIAVFTWIGIAFAGLAVLAAFALAVFGLVRLYAFVLERWLAAKKLCELFRDFMWERMAPERKARK</sequence>
<evidence type="ECO:0000256" key="1">
    <source>
        <dbReference type="SAM" id="Phobius"/>
    </source>
</evidence>
<evidence type="ECO:0000313" key="2">
    <source>
        <dbReference type="EMBL" id="RCX22925.1"/>
    </source>
</evidence>
<dbReference type="RefSeq" id="WP_114494865.1">
    <property type="nucleotide sequence ID" value="NZ_QPJW01000001.1"/>
</dbReference>
<dbReference type="EMBL" id="QPJW01000001">
    <property type="protein sequence ID" value="RCX22925.1"/>
    <property type="molecule type" value="Genomic_DNA"/>
</dbReference>
<accession>A0A369BPD1</accession>
<evidence type="ECO:0000313" key="3">
    <source>
        <dbReference type="Proteomes" id="UP000253090"/>
    </source>
</evidence>
<dbReference type="AlphaFoldDB" id="A0A369BPD1"/>
<reference evidence="2 3" key="1">
    <citation type="submission" date="2018-07" db="EMBL/GenBank/DDBJ databases">
        <title>Genomic Encyclopedia of Type Strains, Phase III (KMG-III): the genomes of soil and plant-associated and newly described type strains.</title>
        <authorList>
            <person name="Whitman W."/>
        </authorList>
    </citation>
    <scope>NUCLEOTIDE SEQUENCE [LARGE SCALE GENOMIC DNA]</scope>
    <source>
        <strain evidence="2 3">CECT 8333</strain>
    </source>
</reference>
<protein>
    <submittedName>
        <fullName evidence="2">Uncharacterized protein</fullName>
    </submittedName>
</protein>
<gene>
    <name evidence="2" type="ORF">DFP94_101514</name>
</gene>
<dbReference type="Proteomes" id="UP000253090">
    <property type="component" value="Unassembled WGS sequence"/>
</dbReference>
<keyword evidence="1" id="KW-0472">Membrane</keyword>
<feature type="transmembrane region" description="Helical" evidence="1">
    <location>
        <begin position="6"/>
        <end position="35"/>
    </location>
</feature>
<dbReference type="OrthoDB" id="9987709at2"/>